<proteinExistence type="predicted"/>
<dbReference type="GO" id="GO:0016747">
    <property type="term" value="F:acyltransferase activity, transferring groups other than amino-acyl groups"/>
    <property type="evidence" value="ECO:0007669"/>
    <property type="project" value="InterPro"/>
</dbReference>
<accession>A0A410MEY4</accession>
<evidence type="ECO:0000313" key="2">
    <source>
        <dbReference type="EMBL" id="QAS53225.1"/>
    </source>
</evidence>
<dbReference type="InterPro" id="IPR000182">
    <property type="entry name" value="GNAT_dom"/>
</dbReference>
<sequence>MTMICEKDPIKFYAHVESLLMDREAENNLPLGLLERMKDSSFDGEYFLVHMQKSDNSMFMSMRTPPHLWILPSLINLDPEHLREFARYLHKHHYEVPGVLGERTAVKWFIDEWHELTKQKYDLHMEQGIYRLDKLKPIAEQSGELVKADQTHKELAEEWMRQFSRETNEPDLYERASELVNEMIETGRLYLWSMEGKPVSMVSRARTTKNGATINSVFTPDEYKRNGYASQAVWHLTGRLLTMGYKFCALYTDLANPTSNSIYQKLGYKRVGDSVVYKFRK</sequence>
<feature type="domain" description="N-acetyltransferase" evidence="1">
    <location>
        <begin position="143"/>
        <end position="281"/>
    </location>
</feature>
<reference evidence="2 3" key="1">
    <citation type="submission" date="2018-01" db="EMBL/GenBank/DDBJ databases">
        <title>The whole genome sequencing and assembly of Halobacillus litoralis ERB031 strain.</title>
        <authorList>
            <person name="Lee S.-J."/>
            <person name="Park M.-K."/>
            <person name="Kim J.-Y."/>
            <person name="Lee Y.-J."/>
            <person name="Yi H."/>
            <person name="Bahn Y.-S."/>
            <person name="Kim J.F."/>
            <person name="Lee D.-W."/>
        </authorList>
    </citation>
    <scope>NUCLEOTIDE SEQUENCE [LARGE SCALE GENOMIC DNA]</scope>
    <source>
        <strain evidence="2 3">ERB 031</strain>
    </source>
</reference>
<dbReference type="Proteomes" id="UP000287756">
    <property type="component" value="Chromosome"/>
</dbReference>
<dbReference type="AlphaFoldDB" id="A0A410MEY4"/>
<dbReference type="KEGG" id="hli:HLI_14015"/>
<dbReference type="InterPro" id="IPR016181">
    <property type="entry name" value="Acyl_CoA_acyltransferase"/>
</dbReference>
<evidence type="ECO:0000259" key="1">
    <source>
        <dbReference type="PROSITE" id="PS51186"/>
    </source>
</evidence>
<gene>
    <name evidence="2" type="ORF">HLI_14015</name>
</gene>
<dbReference type="EMBL" id="CP026118">
    <property type="protein sequence ID" value="QAS53225.1"/>
    <property type="molecule type" value="Genomic_DNA"/>
</dbReference>
<protein>
    <submittedName>
        <fullName evidence="2">GNAT family N-acetyltransferase</fullName>
    </submittedName>
</protein>
<evidence type="ECO:0000313" key="3">
    <source>
        <dbReference type="Proteomes" id="UP000287756"/>
    </source>
</evidence>
<dbReference type="PROSITE" id="PS51186">
    <property type="entry name" value="GNAT"/>
    <property type="match status" value="1"/>
</dbReference>
<organism evidence="2 3">
    <name type="scientific">Halobacillus litoralis</name>
    <dbReference type="NCBI Taxonomy" id="45668"/>
    <lineage>
        <taxon>Bacteria</taxon>
        <taxon>Bacillati</taxon>
        <taxon>Bacillota</taxon>
        <taxon>Bacilli</taxon>
        <taxon>Bacillales</taxon>
        <taxon>Bacillaceae</taxon>
        <taxon>Halobacillus</taxon>
    </lineage>
</organism>
<dbReference type="RefSeq" id="WP_128525503.1">
    <property type="nucleotide sequence ID" value="NZ_CANLVY010000001.1"/>
</dbReference>
<dbReference type="OrthoDB" id="3174529at2"/>
<name>A0A410MEY4_9BACI</name>
<dbReference type="Pfam" id="PF00583">
    <property type="entry name" value="Acetyltransf_1"/>
    <property type="match status" value="1"/>
</dbReference>
<dbReference type="Gene3D" id="3.40.630.30">
    <property type="match status" value="1"/>
</dbReference>
<keyword evidence="2" id="KW-0808">Transferase</keyword>
<dbReference type="SUPFAM" id="SSF55729">
    <property type="entry name" value="Acyl-CoA N-acyltransferases (Nat)"/>
    <property type="match status" value="1"/>
</dbReference>